<feature type="domain" description="Lantibiotic biosynthesis protein dehydration" evidence="1">
    <location>
        <begin position="211"/>
        <end position="581"/>
    </location>
</feature>
<dbReference type="SUPFAM" id="SSF158745">
    <property type="entry name" value="LanC-like"/>
    <property type="match status" value="1"/>
</dbReference>
<evidence type="ECO:0000313" key="3">
    <source>
        <dbReference type="Proteomes" id="UP000065220"/>
    </source>
</evidence>
<protein>
    <recommendedName>
        <fullName evidence="1">Lantibiotic biosynthesis protein dehydration domain-containing protein</fullName>
    </recommendedName>
</protein>
<sequence length="1066" mass="112503">MTRYRDVPWWRALTIAERRGLTGAPTSIDAARASARANRWEELAVFHRTSLDHDAAVAPLGVTWTELLDLLGEEDESLCARAGANPPDWLLRAERWHRAAVDHGPHEVHDRELYNLVDPLVEGAALELLDGLRERIVSPALTGELFLRSLAESVPVKDLSSITVPCLVQDMHEERRSPGGTLVDVPETDVYQCYTALLREARTQERLYARYPLMLRGVVERLGMWVERRLELATALDRDLPIIAETLLGGRRPTWVTAAFDAGDSHRRGRSVVLLNSDAGRFVYKPRAPRMEGLVEEVLTAVRSADPSLPPLRVPAVVSGEDCFWQEFIESAPVRPETAAPMAEALGALTAVLHTLRANDFHHENVVLGEDGPVAIDLESVLHTSRDYRVERPDSATNAGADALDSSCLGVGVLPHPLVLRGAPDVEPADVSVIGYTPGRAGGLQMPRLLDAGTARMRIEYERAVFDSEPGARGRELLHAAAASFEDGFDAAYRAVMAAREAILGLVRGRTGTESRFIARPTMVYGKILAESYHPDFMGDALDRHLVLGKLLAHFVGREHRAALIGAETADLLAGDIPIFALDVATGRLTASDGTSLVAQLEAPADSLARSLAVMGPSDLEIQDHVIRLAFACLPDAPASPEPVLLPPSGAGSLDDDKLEAAAALLDAADGLLAGAEGLGSITLSASAPGRWSLTPGGLDLYSGTAGIAMAAGLIAEMTGSPRAAGLVTASHATALGLRELVSNDDAAVRKNIRDLSTGAYGQVSGVALLTAAAHRAGGAPGLGSACASAVRMLGQMAPADGFHDVISGNAGGILAAAAVADIAGEESRSTIRILADGLVASAVRDDDGLSWPQAGDGARLLGFSHGASGAAWALGTAARVLDDDSLLAAAHDALAWESSHVTPAGDWPDLRPESIASGAGTMRAWCHGSPGAGFARALLLSTVPGLVTRAASRELRTALVATTETLDALVDGTGDVGNESLCHGNVGNILCLEAMWEALADRDEARARTAPYWRALLGRRSAWRSGARGGTALPDLMMGLTGMAWGLAFSARSEPRLDLLSLGVR</sequence>
<dbReference type="InterPro" id="IPR012341">
    <property type="entry name" value="6hp_glycosidase-like_sf"/>
</dbReference>
<dbReference type="STRING" id="111015.AXF14_11830"/>
<dbReference type="OrthoDB" id="9148343at2"/>
<accession>A0A0X8JG10</accession>
<evidence type="ECO:0000259" key="1">
    <source>
        <dbReference type="Pfam" id="PF13575"/>
    </source>
</evidence>
<keyword evidence="3" id="KW-1185">Reference proteome</keyword>
<gene>
    <name evidence="2" type="ORF">AXF14_11830</name>
</gene>
<dbReference type="Pfam" id="PF13575">
    <property type="entry name" value="DUF4135"/>
    <property type="match status" value="1"/>
</dbReference>
<dbReference type="InterPro" id="IPR007822">
    <property type="entry name" value="LANC-like"/>
</dbReference>
<dbReference type="SMART" id="SM01260">
    <property type="entry name" value="LANC_like"/>
    <property type="match status" value="1"/>
</dbReference>
<dbReference type="RefSeq" id="WP_067943472.1">
    <property type="nucleotide sequence ID" value="NZ_CP014228.1"/>
</dbReference>
<organism evidence="2 3">
    <name type="scientific">Actinomyces radicidentis</name>
    <dbReference type="NCBI Taxonomy" id="111015"/>
    <lineage>
        <taxon>Bacteria</taxon>
        <taxon>Bacillati</taxon>
        <taxon>Actinomycetota</taxon>
        <taxon>Actinomycetes</taxon>
        <taxon>Actinomycetales</taxon>
        <taxon>Actinomycetaceae</taxon>
        <taxon>Actinomyces</taxon>
    </lineage>
</organism>
<dbReference type="InterPro" id="IPR017146">
    <property type="entry name" value="Lanti_2_LanM"/>
</dbReference>
<dbReference type="GO" id="GO:0005975">
    <property type="term" value="P:carbohydrate metabolic process"/>
    <property type="evidence" value="ECO:0007669"/>
    <property type="project" value="InterPro"/>
</dbReference>
<name>A0A0X8JG10_ACTRD</name>
<dbReference type="EMBL" id="CP014228">
    <property type="protein sequence ID" value="AMD88140.1"/>
    <property type="molecule type" value="Genomic_DNA"/>
</dbReference>
<proteinExistence type="predicted"/>
<dbReference type="KEGG" id="ard:AXF14_11830"/>
<evidence type="ECO:0000313" key="2">
    <source>
        <dbReference type="EMBL" id="AMD88140.1"/>
    </source>
</evidence>
<dbReference type="AlphaFoldDB" id="A0A0X8JG10"/>
<dbReference type="Pfam" id="PF05147">
    <property type="entry name" value="LANC_like"/>
    <property type="match status" value="1"/>
</dbReference>
<dbReference type="CDD" id="cd04792">
    <property type="entry name" value="LanM-like"/>
    <property type="match status" value="1"/>
</dbReference>
<reference evidence="3" key="1">
    <citation type="submission" date="2016-02" db="EMBL/GenBank/DDBJ databases">
        <authorList>
            <person name="Holder M.E."/>
            <person name="Ajami N.J."/>
            <person name="Petrosino J.F."/>
        </authorList>
    </citation>
    <scope>NUCLEOTIDE SEQUENCE [LARGE SCALE GENOMIC DNA]</scope>
    <source>
        <strain evidence="3">CCUG 36733</strain>
    </source>
</reference>
<dbReference type="NCBIfam" id="TIGR03897">
    <property type="entry name" value="lanti_2_LanM"/>
    <property type="match status" value="1"/>
</dbReference>
<dbReference type="GO" id="GO:0031179">
    <property type="term" value="P:peptide modification"/>
    <property type="evidence" value="ECO:0007669"/>
    <property type="project" value="InterPro"/>
</dbReference>
<dbReference type="InterPro" id="IPR025410">
    <property type="entry name" value="Lant_dehyd"/>
</dbReference>
<dbReference type="Gene3D" id="1.50.10.10">
    <property type="match status" value="1"/>
</dbReference>
<dbReference type="Proteomes" id="UP000065220">
    <property type="component" value="Chromosome"/>
</dbReference>
<dbReference type="PRINTS" id="PR01950">
    <property type="entry name" value="LANCSUPER"/>
</dbReference>